<feature type="region of interest" description="Disordered" evidence="1">
    <location>
        <begin position="772"/>
        <end position="812"/>
    </location>
</feature>
<reference evidence="3 4" key="1">
    <citation type="journal article" date="2019" name="Syst. Appl. Microbiol.">
        <title>New species of pathogenic Pseudomonas isolated from citrus in Tunisia: Proposal of Pseudomonas kairouanensis sp. nov. and Pseudomonas nabeulensis sp. nov.</title>
        <authorList>
            <person name="Oueslati M."/>
            <person name="Mulet M."/>
            <person name="Gomila M."/>
            <person name="Berge O."/>
            <person name="Hajlaoui M.R."/>
            <person name="Lalucat J."/>
            <person name="Sadfi-Zouaoui N."/>
            <person name="Garcia-Valdes E."/>
        </authorList>
    </citation>
    <scope>NUCLEOTIDE SEQUENCE [LARGE SCALE GENOMIC DNA]</scope>
    <source>
        <strain evidence="3 4">KC12</strain>
    </source>
</reference>
<dbReference type="Pfam" id="PF20178">
    <property type="entry name" value="ToxA_N"/>
    <property type="match status" value="1"/>
</dbReference>
<dbReference type="OrthoDB" id="6729989at2"/>
<accession>A0A4Z0AN39</accession>
<comment type="caution">
    <text evidence="3">The sequence shown here is derived from an EMBL/GenBank/DDBJ whole genome shotgun (WGS) entry which is preliminary data.</text>
</comment>
<gene>
    <name evidence="3" type="ORF">DYL59_17315</name>
</gene>
<keyword evidence="4" id="KW-1185">Reference proteome</keyword>
<dbReference type="EMBL" id="QUZU01000021">
    <property type="protein sequence ID" value="TFY87797.1"/>
    <property type="molecule type" value="Genomic_DNA"/>
</dbReference>
<sequence length="1539" mass="171628">MANTPQPFNHLMLLRRTAQDIQALFSSRSPLPVIAAQDLQRTLRATFPSVAITDELPVLLTPRYRYSGTAISAEQPERTTLVEALVNRFVDGIWVDYTQGQQLTEHPDSTPLIVCALKNLDAQDAVNQRGPLLLERCQQALIDDWTELSVEARSRFEMLSLLLKETLKQLGAPTLVANATHRQMIHDVLQTPDNNLRGGATRAYLVDQWGEVGSEELGLLRGMLIARRTDTDETLLLFTLSSGIETFASRDALGKALRTRLSGLAPGRAMQWRLYEPRCNIFDGFALSFLIKQLSDLRWGVALARRSSYWGGALLDAVHWVATGDFDSLRLADNPTLSRLYAALPHWMKKVRREVRGEFSQHLHNLGRLFKQPNWRFFDDGVPSLLEFTRQKLMAAYPKSSRIEPDDVIITIHTVRGVSAAGGFPVKIITTLLKVALENLAGLPGDAIQVSLRDASAPPDWLTPRAIKRMVSQVDIGENYPKQVSLSLRDSPAEVLWRSRSFVAQLRLELPMLALEFYSRGQAGFSRKGYETVVAVMQERAVDRYLDDQVIVLRPLAFKASASAEADEVMNMFVMGPRSLDVGPVVLFCPMGQPKLIEFANRGDLLGAIEQPGALQQQVLGWMSADARATYRADGFVAPHFNTLDGLALLIDALTSRPAMLATDEVQGDYGRHLYDSQVQAILEQADKQSVSNRENQWARRMEGLSLGLNSVMPLVTGPLAVIGWLQVAWTVHEQTAQISQGGTEDQGSALVGFFLSMALVLMHYSSDVSATVRREDDGVQEEPVRDSDEQKETETHTPVSENPPVQLPDMNAGHDVSDVRAPVEYGWQSSSVRLTPSQVMDLQTFSLTKPAGAAQAGNGATSGLWLSEGQWYADVDAYCFKVTVERDGVRVVAANGRRGPWLKSAGNGRWVLDLRLRLLGGAGGQEADAALSTTALMTQFNTLHGEFAEARIPTDEVMVALRKEGNLNRRLLAIESRNDSVALMQRRAKLLGELLEQRRLAGVVQDYSQLLHRYLEAQVRCLRFQIGLMELRRLTLYEQLTNDTGFKPLTLREVAKRTPPASMCAGLDLLVKTHEQAVALCREQRMAYERILDTVRPTDVQVSALDIPEWNNKAPILAWWEAGLRPLLLRCLKAKVEAPGMEAFSLLEEVNLRCRLKLSSYRQLCLEPGYSLAQRRLLVNDAVDELAWLDDRLARVGSISNSFIEPAALADYRHYIGGIREEMVQDLVGIYEDYYDSQAVLPLFEGPEMERVLQSRHYGRLIAAVQPPSGIGDSIDFIDPYTRHVYARFAKKTEANGDVDWVLHPVRDVHVVKDKPQGYLSSLLLVRRGTDAIEALPSQEQNMLISPQAVRANLELLAEEMLLEVQRFSESSHQAKQSDPALTLLEKTLTNKANELIRAGRESYQRMVLSREPTTTAIADLLAEGVIEIKAVSDTKPSPGAGLSPVFRSFYVQKVASSQVPPEILWFAHFHYPPGHTGGVLGFYFAHLKTVRTPVARFEHQLRAAQGNNEQLLRIYRTIIERKAALTLFFNNEATSAQ</sequence>
<protein>
    <recommendedName>
        <fullName evidence="2">Dermonecrotic toxin N-terminal domain-containing protein</fullName>
    </recommendedName>
</protein>
<dbReference type="InterPro" id="IPR046673">
    <property type="entry name" value="ToxA_N"/>
</dbReference>
<evidence type="ECO:0000313" key="4">
    <source>
        <dbReference type="Proteomes" id="UP000297391"/>
    </source>
</evidence>
<organism evidence="3 4">
    <name type="scientific">Pseudomonas kairouanensis</name>
    <dbReference type="NCBI Taxonomy" id="2293832"/>
    <lineage>
        <taxon>Bacteria</taxon>
        <taxon>Pseudomonadati</taxon>
        <taxon>Pseudomonadota</taxon>
        <taxon>Gammaproteobacteria</taxon>
        <taxon>Pseudomonadales</taxon>
        <taxon>Pseudomonadaceae</taxon>
        <taxon>Pseudomonas</taxon>
    </lineage>
</organism>
<proteinExistence type="predicted"/>
<name>A0A4Z0AN39_9PSED</name>
<evidence type="ECO:0000313" key="3">
    <source>
        <dbReference type="EMBL" id="TFY87797.1"/>
    </source>
</evidence>
<dbReference type="Proteomes" id="UP000297391">
    <property type="component" value="Unassembled WGS sequence"/>
</dbReference>
<evidence type="ECO:0000256" key="1">
    <source>
        <dbReference type="SAM" id="MobiDB-lite"/>
    </source>
</evidence>
<evidence type="ECO:0000259" key="2">
    <source>
        <dbReference type="Pfam" id="PF20178"/>
    </source>
</evidence>
<feature type="domain" description="Dermonecrotic toxin N-terminal" evidence="2">
    <location>
        <begin position="380"/>
        <end position="609"/>
    </location>
</feature>
<feature type="compositionally biased region" description="Basic and acidic residues" evidence="1">
    <location>
        <begin position="773"/>
        <end position="796"/>
    </location>
</feature>